<name>A0A3M6UR00_POCDA</name>
<dbReference type="InterPro" id="IPR051341">
    <property type="entry name" value="Zyg-11_UBL_adapter"/>
</dbReference>
<dbReference type="Pfam" id="PF22964">
    <property type="entry name" value="ZER1-like_2nd"/>
    <property type="match status" value="1"/>
</dbReference>
<dbReference type="STRING" id="46731.A0A3M6UR00"/>
<evidence type="ECO:0000313" key="4">
    <source>
        <dbReference type="EMBL" id="RMX56029.1"/>
    </source>
</evidence>
<evidence type="ECO:0000313" key="5">
    <source>
        <dbReference type="Proteomes" id="UP000275408"/>
    </source>
</evidence>
<dbReference type="PANTHER" id="PTHR12904">
    <property type="match status" value="1"/>
</dbReference>
<dbReference type="PROSITE" id="PS51450">
    <property type="entry name" value="LRR"/>
    <property type="match status" value="1"/>
</dbReference>
<organism evidence="4 5">
    <name type="scientific">Pocillopora damicornis</name>
    <name type="common">Cauliflower coral</name>
    <name type="synonym">Millepora damicornis</name>
    <dbReference type="NCBI Taxonomy" id="46731"/>
    <lineage>
        <taxon>Eukaryota</taxon>
        <taxon>Metazoa</taxon>
        <taxon>Cnidaria</taxon>
        <taxon>Anthozoa</taxon>
        <taxon>Hexacorallia</taxon>
        <taxon>Scleractinia</taxon>
        <taxon>Astrocoeniina</taxon>
        <taxon>Pocilloporidae</taxon>
        <taxon>Pocillopora</taxon>
    </lineage>
</organism>
<dbReference type="SUPFAM" id="SSF52047">
    <property type="entry name" value="RNI-like"/>
    <property type="match status" value="1"/>
</dbReference>
<dbReference type="Pfam" id="PF25013">
    <property type="entry name" value="LRR_Zer-1"/>
    <property type="match status" value="1"/>
</dbReference>
<dbReference type="AlphaFoldDB" id="A0A3M6UR00"/>
<dbReference type="Proteomes" id="UP000275408">
    <property type="component" value="Unassembled WGS sequence"/>
</dbReference>
<dbReference type="OrthoDB" id="5783533at2759"/>
<dbReference type="GO" id="GO:0031462">
    <property type="term" value="C:Cul2-RING ubiquitin ligase complex"/>
    <property type="evidence" value="ECO:0007669"/>
    <property type="project" value="TreeGrafter"/>
</dbReference>
<dbReference type="InterPro" id="IPR011989">
    <property type="entry name" value="ARM-like"/>
</dbReference>
<dbReference type="SUPFAM" id="SSF48371">
    <property type="entry name" value="ARM repeat"/>
    <property type="match status" value="1"/>
</dbReference>
<dbReference type="EMBL" id="RCHS01000944">
    <property type="protein sequence ID" value="RMX56029.1"/>
    <property type="molecule type" value="Genomic_DNA"/>
</dbReference>
<dbReference type="Gene3D" id="3.80.10.10">
    <property type="entry name" value="Ribonuclease Inhibitor"/>
    <property type="match status" value="2"/>
</dbReference>
<feature type="domain" description="Protein zer-1 homolog-like C-terminal" evidence="2">
    <location>
        <begin position="352"/>
        <end position="699"/>
    </location>
</feature>
<dbReference type="PANTHER" id="PTHR12904:SF23">
    <property type="entry name" value="PROTEIN ZER-1 HOMOLOG"/>
    <property type="match status" value="1"/>
</dbReference>
<sequence length="706" mass="80301">MLLTVKMTKDSSRKQSVSSLADLCFQSSLKYLESSRKWDERTNTFIPEDLCTALISKKLKSGHCDDDFVSTYLADVQTSRITKLHMSGARITDIALEFISRHPLREVDVSHCEVSEKALVSLAKCKSTLTSLKMVHCRQITEFKELRHLTGLKSLDVSDTWLDDGNGIRFFVNLVNLRMLNLSGTEIVSLDPLNTLAMLTNLDLSCCREIESIKPLETIRRSLQWLSLYNCRKLFSSNQMLLESLKNLTQLQHLDLSKHDPDEVVEMDRFLSCSAVLVNRQFLERLLPSLPNLDWLDLSGNAKFSNRDFDLFNQYRSKMLKFLGLFMTDMCHFHEIPADEASVNMLLVVLGAMESHPKDKLVQLAGSASLYHLSRDDDGNMNLSEELKSRIIEVIIGAMDYHVKEEQLQKNCCLTLCNFRIPNDLPSDYRKMVEVLLRTATIHRRDLIQRIAIGICNMVVCQTASEVGIGKIQDSPKIVVGRELKGVEKILQIIRCKMGNNPEHGGVMEGCWSALWNMTDETPENCALFIAQGGLELFTRCHEGNVAEVAELRPELMPIVHVFFELLLTEGELEVTYNAGGIVSHLAFDGVNMWTNQIVSRTQALRRLVETVDKWDIETQRQMSYRSFAPILKLISGCDTPEIHYWATWALANLCNVDPVKYCKLVIDEGGVELLQDLHSNLRTSQRVRELADLTLRRCRLHAENV</sequence>
<evidence type="ECO:0000259" key="3">
    <source>
        <dbReference type="Pfam" id="PF25013"/>
    </source>
</evidence>
<proteinExistence type="predicted"/>
<comment type="caution">
    <text evidence="4">The sequence shown here is derived from an EMBL/GenBank/DDBJ whole genome shotgun (WGS) entry which is preliminary data.</text>
</comment>
<keyword evidence="5" id="KW-1185">Reference proteome</keyword>
<gene>
    <name evidence="4" type="ORF">pdam_00017457</name>
</gene>
<keyword evidence="1" id="KW-0833">Ubl conjugation pathway</keyword>
<protein>
    <submittedName>
        <fullName evidence="4">Uncharacterized protein</fullName>
    </submittedName>
</protein>
<reference evidence="4 5" key="1">
    <citation type="journal article" date="2018" name="Sci. Rep.">
        <title>Comparative analysis of the Pocillopora damicornis genome highlights role of immune system in coral evolution.</title>
        <authorList>
            <person name="Cunning R."/>
            <person name="Bay R.A."/>
            <person name="Gillette P."/>
            <person name="Baker A.C."/>
            <person name="Traylor-Knowles N."/>
        </authorList>
    </citation>
    <scope>NUCLEOTIDE SEQUENCE [LARGE SCALE GENOMIC DNA]</scope>
    <source>
        <strain evidence="4">RSMAS</strain>
        <tissue evidence="4">Whole animal</tissue>
    </source>
</reference>
<evidence type="ECO:0000259" key="2">
    <source>
        <dbReference type="Pfam" id="PF22964"/>
    </source>
</evidence>
<dbReference type="InterPro" id="IPR056845">
    <property type="entry name" value="LRR_Zer-1"/>
</dbReference>
<feature type="domain" description="Zer-1-like leucine-rich repeats region" evidence="3">
    <location>
        <begin position="193"/>
        <end position="301"/>
    </location>
</feature>
<dbReference type="InterPro" id="IPR032675">
    <property type="entry name" value="LRR_dom_sf"/>
</dbReference>
<dbReference type="Gene3D" id="1.25.10.10">
    <property type="entry name" value="Leucine-rich Repeat Variant"/>
    <property type="match status" value="1"/>
</dbReference>
<dbReference type="InterPro" id="IPR055142">
    <property type="entry name" value="ZER1-like_C"/>
</dbReference>
<dbReference type="InterPro" id="IPR016024">
    <property type="entry name" value="ARM-type_fold"/>
</dbReference>
<accession>A0A3M6UR00</accession>
<dbReference type="InterPro" id="IPR001611">
    <property type="entry name" value="Leu-rich_rpt"/>
</dbReference>
<evidence type="ECO:0000256" key="1">
    <source>
        <dbReference type="ARBA" id="ARBA00022786"/>
    </source>
</evidence>